<dbReference type="FunFam" id="3.10.250.10:FF:000004">
    <property type="entry name" value="Scavenger receptor cysteine-rich type 1 protein M130"/>
    <property type="match status" value="2"/>
</dbReference>
<feature type="disulfide bond" evidence="5">
    <location>
        <begin position="372"/>
        <end position="433"/>
    </location>
</feature>
<dbReference type="Gene3D" id="3.10.250.10">
    <property type="entry name" value="SRCR-like domain"/>
    <property type="match status" value="4"/>
</dbReference>
<feature type="domain" description="SRCR" evidence="7">
    <location>
        <begin position="334"/>
        <end position="434"/>
    </location>
</feature>
<evidence type="ECO:0000313" key="9">
    <source>
        <dbReference type="Proteomes" id="UP000694563"/>
    </source>
</evidence>
<feature type="domain" description="SRCR" evidence="7">
    <location>
        <begin position="83"/>
        <end position="185"/>
    </location>
</feature>
<keyword evidence="9" id="KW-1185">Reference proteome</keyword>
<keyword evidence="1" id="KW-0732">Signal</keyword>
<feature type="region of interest" description="Disordered" evidence="6">
    <location>
        <begin position="1"/>
        <end position="38"/>
    </location>
</feature>
<keyword evidence="4" id="KW-0325">Glycoprotein</keyword>
<comment type="caution">
    <text evidence="5">Lacks conserved residue(s) required for the propagation of feature annotation.</text>
</comment>
<organism evidence="8 9">
    <name type="scientific">Catharus ustulatus</name>
    <name type="common">Russet-backed thrush</name>
    <name type="synonym">Hylocichla ustulatus</name>
    <dbReference type="NCBI Taxonomy" id="91951"/>
    <lineage>
        <taxon>Eukaryota</taxon>
        <taxon>Metazoa</taxon>
        <taxon>Chordata</taxon>
        <taxon>Craniata</taxon>
        <taxon>Vertebrata</taxon>
        <taxon>Euteleostomi</taxon>
        <taxon>Archelosauria</taxon>
        <taxon>Archosauria</taxon>
        <taxon>Dinosauria</taxon>
        <taxon>Saurischia</taxon>
        <taxon>Theropoda</taxon>
        <taxon>Coelurosauria</taxon>
        <taxon>Aves</taxon>
        <taxon>Neognathae</taxon>
        <taxon>Neoaves</taxon>
        <taxon>Telluraves</taxon>
        <taxon>Australaves</taxon>
        <taxon>Passeriformes</taxon>
        <taxon>Turdidae</taxon>
        <taxon>Catharus</taxon>
    </lineage>
</organism>
<evidence type="ECO:0000256" key="6">
    <source>
        <dbReference type="SAM" id="MobiDB-lite"/>
    </source>
</evidence>
<keyword evidence="2" id="KW-0677">Repeat</keyword>
<dbReference type="FunFam" id="3.10.250.10:FF:000009">
    <property type="entry name" value="WC1"/>
    <property type="match status" value="2"/>
</dbReference>
<dbReference type="Ensembl" id="ENSCUST00005028467.1">
    <property type="protein sequence ID" value="ENSCUSP00005027509.1"/>
    <property type="gene ID" value="ENSCUSG00005016929.1"/>
</dbReference>
<evidence type="ECO:0000256" key="5">
    <source>
        <dbReference type="PROSITE-ProRule" id="PRU00196"/>
    </source>
</evidence>
<sequence length="675" mass="70313">MCQRRREGPGSWSSSERSRGLLPPPAGAVSTPAGDRPRDKGLGLCRCMSESSSLRVSGGRWERGPRRCRARLSSLRAAGSGELRLVGGGGRCAGRVEVKHDGEWGSVCALDSNQKAHWASVVCRQLGCGKVARASSHAPFGKGTGQIWLHLYTCLGTENALEDCEHFGWGQHFCDPGWHAGVTCTGKGTHWPCWDSRLVQEHPGQAEAGGRRQSVSCAGQLEVRQGQAWVGVCEDQVDMKAAQVVCRELGCGEPLALAGSGRFGAASASLWDGGFQCNGTEPLLSACARRPAPSQGCSGRASIICSRAGNTGGSWAPCRISALTALPATAYTGFRLGNGSSGCSGRVEVAVRGTWGSVCASEWELPDAHVLCRHLGCGRALSVPPGGSFGSGEGPLRPDTFGCSGSERHLGQCPVTVLGKAPCVPGNAAAVKCSVPAAGGGRRVRLVWSSGHCAGRVEVYSGGSWSSVCQEGWDLQDAAVVCRELGCGRALEAPSSARFGGGTGPLWPYMAECSGSEESLWECGRSEERECGRGVGAGAVCSGQWRAAPEQGPAEAAGGWWPGVTLRQPQVGDAGQEASREGRGEGTQLGWGAEGTSAPLVSVQHSIAFPCWAKRHQHISGGTARGDGTARALPGLLLTAMDPSAFPRPPCLARERNPGWLRRCPGCATGDPRSQ</sequence>
<proteinExistence type="predicted"/>
<dbReference type="PROSITE" id="PS00420">
    <property type="entry name" value="SRCR_1"/>
    <property type="match status" value="1"/>
</dbReference>
<feature type="domain" description="SRCR" evidence="7">
    <location>
        <begin position="196"/>
        <end position="306"/>
    </location>
</feature>
<name>A0A8C3VFX8_CATUS</name>
<dbReference type="AlphaFoldDB" id="A0A8C3VFX8"/>
<dbReference type="InterPro" id="IPR001190">
    <property type="entry name" value="SRCR"/>
</dbReference>
<feature type="disulfide bond" evidence="5">
    <location>
        <begin position="123"/>
        <end position="184"/>
    </location>
</feature>
<feature type="disulfide bond" evidence="5">
    <location>
        <begin position="154"/>
        <end position="164"/>
    </location>
</feature>
<dbReference type="SMART" id="SM00202">
    <property type="entry name" value="SR"/>
    <property type="match status" value="4"/>
</dbReference>
<feature type="disulfide bond" evidence="5">
    <location>
        <begin position="513"/>
        <end position="523"/>
    </location>
</feature>
<evidence type="ECO:0000256" key="4">
    <source>
        <dbReference type="ARBA" id="ARBA00023180"/>
    </source>
</evidence>
<dbReference type="SUPFAM" id="SSF56487">
    <property type="entry name" value="SRCR-like"/>
    <property type="match status" value="4"/>
</dbReference>
<accession>A0A8C3VFX8</accession>
<dbReference type="PANTHER" id="PTHR19331:SF484">
    <property type="entry name" value="SRCR DOMAIN-CONTAINING PROTEIN"/>
    <property type="match status" value="1"/>
</dbReference>
<reference evidence="8" key="2">
    <citation type="submission" date="2025-08" db="UniProtKB">
        <authorList>
            <consortium name="Ensembl"/>
        </authorList>
    </citation>
    <scope>IDENTIFICATION</scope>
</reference>
<dbReference type="Pfam" id="PF00530">
    <property type="entry name" value="SRCR"/>
    <property type="match status" value="4"/>
</dbReference>
<dbReference type="Proteomes" id="UP000694563">
    <property type="component" value="Chromosome 6"/>
</dbReference>
<feature type="disulfide bond" evidence="5">
    <location>
        <begin position="359"/>
        <end position="423"/>
    </location>
</feature>
<evidence type="ECO:0000259" key="7">
    <source>
        <dbReference type="PROSITE" id="PS50287"/>
    </source>
</evidence>
<protein>
    <recommendedName>
        <fullName evidence="7">SRCR domain-containing protein</fullName>
    </recommendedName>
</protein>
<keyword evidence="3 5" id="KW-1015">Disulfide bond</keyword>
<evidence type="ECO:0000256" key="3">
    <source>
        <dbReference type="ARBA" id="ARBA00023157"/>
    </source>
</evidence>
<reference evidence="8" key="1">
    <citation type="submission" date="2020-10" db="EMBL/GenBank/DDBJ databases">
        <title>Catharus ustulatus (Swainson's thrush) genome, bCatUst1, primary haplotype v2.</title>
        <authorList>
            <person name="Delmore K."/>
            <person name="Vafadar M."/>
            <person name="Formenti G."/>
            <person name="Chow W."/>
            <person name="Pelan S."/>
            <person name="Howe K."/>
            <person name="Rhie A."/>
            <person name="Mountcastle J."/>
            <person name="Haase B."/>
            <person name="Fedrigo O."/>
            <person name="Jarvis E.D."/>
        </authorList>
    </citation>
    <scope>NUCLEOTIDE SEQUENCE [LARGE SCALE GENOMIC DNA]</scope>
</reference>
<feature type="domain" description="SRCR" evidence="7">
    <location>
        <begin position="444"/>
        <end position="542"/>
    </location>
</feature>
<dbReference type="PRINTS" id="PR00258">
    <property type="entry name" value="SPERACTRCPTR"/>
</dbReference>
<feature type="disulfide bond" evidence="5">
    <location>
        <begin position="403"/>
        <end position="413"/>
    </location>
</feature>
<dbReference type="PROSITE" id="PS50287">
    <property type="entry name" value="SRCR_2"/>
    <property type="match status" value="4"/>
</dbReference>
<feature type="region of interest" description="Disordered" evidence="6">
    <location>
        <begin position="570"/>
        <end position="589"/>
    </location>
</feature>
<evidence type="ECO:0000256" key="1">
    <source>
        <dbReference type="ARBA" id="ARBA00022729"/>
    </source>
</evidence>
<evidence type="ECO:0000313" key="8">
    <source>
        <dbReference type="Ensembl" id="ENSCUSP00005027509.1"/>
    </source>
</evidence>
<feature type="disulfide bond" evidence="5">
    <location>
        <begin position="233"/>
        <end position="297"/>
    </location>
</feature>
<dbReference type="InterPro" id="IPR036772">
    <property type="entry name" value="SRCR-like_dom_sf"/>
</dbReference>
<feature type="disulfide bond" evidence="5">
    <location>
        <begin position="277"/>
        <end position="287"/>
    </location>
</feature>
<evidence type="ECO:0000256" key="2">
    <source>
        <dbReference type="ARBA" id="ARBA00022737"/>
    </source>
</evidence>
<reference evidence="8" key="3">
    <citation type="submission" date="2025-09" db="UniProtKB">
        <authorList>
            <consortium name="Ensembl"/>
        </authorList>
    </citation>
    <scope>IDENTIFICATION</scope>
</reference>
<dbReference type="PANTHER" id="PTHR19331">
    <property type="entry name" value="SCAVENGER RECEPTOR DOMAIN-CONTAINING"/>
    <property type="match status" value="1"/>
</dbReference>
<dbReference type="GO" id="GO:0016020">
    <property type="term" value="C:membrane"/>
    <property type="evidence" value="ECO:0007669"/>
    <property type="project" value="InterPro"/>
</dbReference>